<dbReference type="GO" id="GO:0003677">
    <property type="term" value="F:DNA binding"/>
    <property type="evidence" value="ECO:0007669"/>
    <property type="project" value="InterPro"/>
</dbReference>
<protein>
    <submittedName>
        <fullName evidence="1">Uncharacterized protein</fullName>
    </submittedName>
</protein>
<accession>A0A8J7LAZ9</accession>
<proteinExistence type="predicted"/>
<dbReference type="EMBL" id="JAECZC010000059">
    <property type="protein sequence ID" value="MBH8565315.1"/>
    <property type="molecule type" value="Genomic_DNA"/>
</dbReference>
<dbReference type="Gene3D" id="1.10.260.40">
    <property type="entry name" value="lambda repressor-like DNA-binding domains"/>
    <property type="match status" value="1"/>
</dbReference>
<dbReference type="InterPro" id="IPR010982">
    <property type="entry name" value="Lambda_DNA-bd_dom_sf"/>
</dbReference>
<comment type="caution">
    <text evidence="1">The sequence shown here is derived from an EMBL/GenBank/DDBJ whole genome shotgun (WGS) entry which is preliminary data.</text>
</comment>
<name>A0A8J7LAZ9_9NOST</name>
<dbReference type="AlphaFoldDB" id="A0A8J7LAZ9"/>
<keyword evidence="2" id="KW-1185">Reference proteome</keyword>
<gene>
    <name evidence="1" type="ORF">I8748_24555</name>
</gene>
<dbReference type="Proteomes" id="UP000632766">
    <property type="component" value="Unassembled WGS sequence"/>
</dbReference>
<organism evidence="1 2">
    <name type="scientific">Amazonocrinis nigriterrae CENA67</name>
    <dbReference type="NCBI Taxonomy" id="2794033"/>
    <lineage>
        <taxon>Bacteria</taxon>
        <taxon>Bacillati</taxon>
        <taxon>Cyanobacteriota</taxon>
        <taxon>Cyanophyceae</taxon>
        <taxon>Nostocales</taxon>
        <taxon>Nostocaceae</taxon>
        <taxon>Amazonocrinis</taxon>
        <taxon>Amazonocrinis nigriterrae</taxon>
    </lineage>
</organism>
<reference evidence="1 2" key="1">
    <citation type="journal article" date="2021" name="Int. J. Syst. Evol. Microbiol.">
        <title>Amazonocrinis nigriterrae gen. nov., sp. nov., Atlanticothrix silvestris gen. nov., sp. nov. and Dendronalium phyllosphericum gen. nov., sp. nov., nostocacean cyanobacteria from Brazilian environments.</title>
        <authorList>
            <person name="Alvarenga D.O."/>
            <person name="Andreote A.P.D."/>
            <person name="Branco L.H.Z."/>
            <person name="Delbaje E."/>
            <person name="Cruz R.B."/>
            <person name="Varani A.M."/>
            <person name="Fiore M.F."/>
        </authorList>
    </citation>
    <scope>NUCLEOTIDE SEQUENCE [LARGE SCALE GENOMIC DNA]</scope>
    <source>
        <strain evidence="1 2">CENA67</strain>
    </source>
</reference>
<evidence type="ECO:0000313" key="1">
    <source>
        <dbReference type="EMBL" id="MBH8565315.1"/>
    </source>
</evidence>
<dbReference type="RefSeq" id="WP_198127117.1">
    <property type="nucleotide sequence ID" value="NZ_JAECZC010000059.1"/>
</dbReference>
<evidence type="ECO:0000313" key="2">
    <source>
        <dbReference type="Proteomes" id="UP000632766"/>
    </source>
</evidence>
<sequence length="139" mass="15830">MELQQSKTKRRRGVVLTSIGLKRLQQAILDAEVTENQGDRWTIEQLSDRMNISAKTLNRLWSRSQGVDRKTLVLCFRAFDLELHAKDYTVVTSENIENEVFDSSSKSSKVEKVNSSPFSLTNSFVKKRHNLNNLSVGVS</sequence>